<feature type="region of interest" description="Disordered" evidence="2">
    <location>
        <begin position="48"/>
        <end position="69"/>
    </location>
</feature>
<evidence type="ECO:0000256" key="1">
    <source>
        <dbReference type="SAM" id="Coils"/>
    </source>
</evidence>
<feature type="compositionally biased region" description="Low complexity" evidence="2">
    <location>
        <begin position="146"/>
        <end position="157"/>
    </location>
</feature>
<keyword evidence="1" id="KW-0175">Coiled coil</keyword>
<feature type="region of interest" description="Disordered" evidence="2">
    <location>
        <begin position="215"/>
        <end position="281"/>
    </location>
</feature>
<name>A0A7M5X666_9CNID</name>
<feature type="compositionally biased region" description="Polar residues" evidence="2">
    <location>
        <begin position="216"/>
        <end position="232"/>
    </location>
</feature>
<feature type="compositionally biased region" description="Low complexity" evidence="2">
    <location>
        <begin position="233"/>
        <end position="247"/>
    </location>
</feature>
<keyword evidence="4" id="KW-1185">Reference proteome</keyword>
<feature type="compositionally biased region" description="Acidic residues" evidence="2">
    <location>
        <begin position="114"/>
        <end position="129"/>
    </location>
</feature>
<dbReference type="RefSeq" id="XP_066915948.1">
    <property type="nucleotide sequence ID" value="XM_067059847.1"/>
</dbReference>
<dbReference type="EnsemblMetazoa" id="CLYHEMT018462.1">
    <property type="protein sequence ID" value="CLYHEMP018462.1"/>
    <property type="gene ID" value="CLYHEMG018462"/>
</dbReference>
<protein>
    <submittedName>
        <fullName evidence="3">Uncharacterized protein</fullName>
    </submittedName>
</protein>
<organism evidence="3 4">
    <name type="scientific">Clytia hemisphaerica</name>
    <dbReference type="NCBI Taxonomy" id="252671"/>
    <lineage>
        <taxon>Eukaryota</taxon>
        <taxon>Metazoa</taxon>
        <taxon>Cnidaria</taxon>
        <taxon>Hydrozoa</taxon>
        <taxon>Hydroidolina</taxon>
        <taxon>Leptothecata</taxon>
        <taxon>Obeliida</taxon>
        <taxon>Clytiidae</taxon>
        <taxon>Clytia</taxon>
    </lineage>
</organism>
<dbReference type="GeneID" id="136803095"/>
<feature type="coiled-coil region" evidence="1">
    <location>
        <begin position="307"/>
        <end position="334"/>
    </location>
</feature>
<feature type="compositionally biased region" description="Polar residues" evidence="2">
    <location>
        <begin position="134"/>
        <end position="145"/>
    </location>
</feature>
<sequence length="462" mass="50118">MASKNANVTTKTAAQTAQVNSAKVIKNAPASMASIQAPSSVYPLAVAGSEAKSTKPSTGHELNKQAAPSLVDTIVESTIEVAVPAEPSATDATKGANAMEQPPTSSNVKHDEGGDASESDPVSVEDIELAVDNPQDSTTANLSADTPTTPGETTPEPTNRPRATVSLADYELRSYSKSLTVLSTQVSVVTPSATPSLPHILVQTERSVDELKLASPPTTSDLTLPDNSQAPVQTSQTESEEPATSTTPKKEKGKGVTFSQKDGKTAEDSQDITDNVAPEDQDQEAAEEIILANLSLEDRVLYQQKMIDNLLLEKDDMQYEFNKMEQDLKRQNAKLWLVNGGKALLIRKYRKDMKELNETSTRQGETIANLALELDQTKASLTEANEKVTKASADLEAMVSKHDASRGLCRELTKISDGYRERLREIRHNKFTSRCGRFFRRLVSPSKWCGSAPTAEQQRQNM</sequence>
<feature type="region of interest" description="Disordered" evidence="2">
    <location>
        <begin position="82"/>
        <end position="163"/>
    </location>
</feature>
<proteinExistence type="predicted"/>
<reference evidence="3" key="1">
    <citation type="submission" date="2021-01" db="UniProtKB">
        <authorList>
            <consortium name="EnsemblMetazoa"/>
        </authorList>
    </citation>
    <scope>IDENTIFICATION</scope>
</reference>
<accession>A0A7M5X666</accession>
<evidence type="ECO:0000313" key="4">
    <source>
        <dbReference type="Proteomes" id="UP000594262"/>
    </source>
</evidence>
<dbReference type="AlphaFoldDB" id="A0A7M5X666"/>
<evidence type="ECO:0000313" key="3">
    <source>
        <dbReference type="EnsemblMetazoa" id="CLYHEMP018462.1"/>
    </source>
</evidence>
<dbReference type="Proteomes" id="UP000594262">
    <property type="component" value="Unplaced"/>
</dbReference>
<feature type="coiled-coil region" evidence="1">
    <location>
        <begin position="367"/>
        <end position="401"/>
    </location>
</feature>
<evidence type="ECO:0000256" key="2">
    <source>
        <dbReference type="SAM" id="MobiDB-lite"/>
    </source>
</evidence>